<dbReference type="InterPro" id="IPR001736">
    <property type="entry name" value="PLipase_D/transphosphatidylase"/>
</dbReference>
<evidence type="ECO:0000256" key="4">
    <source>
        <dbReference type="ARBA" id="ARBA00022525"/>
    </source>
</evidence>
<dbReference type="STRING" id="1280953.HOC_19176"/>
<accession>A0A059G2B7</accession>
<dbReference type="AlphaFoldDB" id="A0A059G2B7"/>
<feature type="domain" description="PLD phosphodiesterase" evidence="6">
    <location>
        <begin position="78"/>
        <end position="104"/>
    </location>
</feature>
<organism evidence="7 8">
    <name type="scientific">Hyphomonas oceanitis SCH89</name>
    <dbReference type="NCBI Taxonomy" id="1280953"/>
    <lineage>
        <taxon>Bacteria</taxon>
        <taxon>Pseudomonadati</taxon>
        <taxon>Pseudomonadota</taxon>
        <taxon>Alphaproteobacteria</taxon>
        <taxon>Hyphomonadales</taxon>
        <taxon>Hyphomonadaceae</taxon>
        <taxon>Hyphomonas</taxon>
    </lineage>
</organism>
<evidence type="ECO:0000256" key="3">
    <source>
        <dbReference type="ARBA" id="ARBA00018392"/>
    </source>
</evidence>
<dbReference type="eggNOG" id="COG1502">
    <property type="taxonomic scope" value="Bacteria"/>
</dbReference>
<protein>
    <recommendedName>
        <fullName evidence="3">Phospholipase D</fullName>
    </recommendedName>
    <alternativeName>
        <fullName evidence="5">Choline phosphatase</fullName>
    </alternativeName>
</protein>
<dbReference type="InterPro" id="IPR059166">
    <property type="entry name" value="PLD-like_cat"/>
</dbReference>
<evidence type="ECO:0000256" key="1">
    <source>
        <dbReference type="ARBA" id="ARBA00003145"/>
    </source>
</evidence>
<keyword evidence="4" id="KW-0964">Secreted</keyword>
<proteinExistence type="predicted"/>
<dbReference type="CDD" id="cd09176">
    <property type="entry name" value="PLDc_unchar6"/>
    <property type="match status" value="1"/>
</dbReference>
<dbReference type="EMBL" id="ARYL01000055">
    <property type="protein sequence ID" value="KDA00715.1"/>
    <property type="molecule type" value="Genomic_DNA"/>
</dbReference>
<dbReference type="InterPro" id="IPR025202">
    <property type="entry name" value="PLD-like_dom"/>
</dbReference>
<evidence type="ECO:0000259" key="6">
    <source>
        <dbReference type="PROSITE" id="PS50035"/>
    </source>
</evidence>
<dbReference type="Pfam" id="PF13091">
    <property type="entry name" value="PLDc_2"/>
    <property type="match status" value="1"/>
</dbReference>
<dbReference type="PROSITE" id="PS50035">
    <property type="entry name" value="PLD"/>
    <property type="match status" value="1"/>
</dbReference>
<dbReference type="Gene3D" id="3.30.870.10">
    <property type="entry name" value="Endonuclease Chain A"/>
    <property type="match status" value="1"/>
</dbReference>
<dbReference type="Proteomes" id="UP000024942">
    <property type="component" value="Unassembled WGS sequence"/>
</dbReference>
<keyword evidence="8" id="KW-1185">Reference proteome</keyword>
<dbReference type="GO" id="GO:0006793">
    <property type="term" value="P:phosphorus metabolic process"/>
    <property type="evidence" value="ECO:0007669"/>
    <property type="project" value="UniProtKB-ARBA"/>
</dbReference>
<evidence type="ECO:0000256" key="2">
    <source>
        <dbReference type="ARBA" id="ARBA00004613"/>
    </source>
</evidence>
<evidence type="ECO:0000313" key="8">
    <source>
        <dbReference type="Proteomes" id="UP000024942"/>
    </source>
</evidence>
<comment type="function">
    <text evidence="1">Could be a virulence factor.</text>
</comment>
<gene>
    <name evidence="7" type="ORF">HOC_19176</name>
</gene>
<comment type="subcellular location">
    <subcellularLocation>
        <location evidence="2">Secreted</location>
    </subcellularLocation>
</comment>
<comment type="caution">
    <text evidence="7">The sequence shown here is derived from an EMBL/GenBank/DDBJ whole genome shotgun (WGS) entry which is preliminary data.</text>
</comment>
<sequence>MITDGEKLKRLLSASASEVILCAPFIKKSVIDVLLAIVPEGVSIKIYTRWNAWDVAAGVTDLDVFDACKERLGTELLLVDNLHAKAYVSDQSVLIGSANLTNTALGWAKAPNLEILIETDIAEHNVAQLLNSLERSARRATRNERDRIADQASRLAVETGPEAATFAGELSTVFGAWFPKCAVPEHLYSVYRAIPSSALTDGALDDAKRDLKDLSLPSNLGEHGFLQATKSATMQMTMFQEVIERASSQLTDRMGMDLVRRLCPGCDERDAIIVWATVRNWVQHFFNDEFEVAPSDHVIRIRS</sequence>
<dbReference type="GO" id="GO:0003824">
    <property type="term" value="F:catalytic activity"/>
    <property type="evidence" value="ECO:0007669"/>
    <property type="project" value="InterPro"/>
</dbReference>
<evidence type="ECO:0000256" key="5">
    <source>
        <dbReference type="ARBA" id="ARBA00029594"/>
    </source>
</evidence>
<reference evidence="7 8" key="1">
    <citation type="journal article" date="2014" name="Antonie Van Leeuwenhoek">
        <title>Hyphomonas beringensis sp. nov. and Hyphomonas chukchiensis sp. nov., isolated from surface seawater of the Bering Sea and Chukchi Sea.</title>
        <authorList>
            <person name="Li C."/>
            <person name="Lai Q."/>
            <person name="Li G."/>
            <person name="Dong C."/>
            <person name="Wang J."/>
            <person name="Liao Y."/>
            <person name="Shao Z."/>
        </authorList>
    </citation>
    <scope>NUCLEOTIDE SEQUENCE [LARGE SCALE GENOMIC DNA]</scope>
    <source>
        <strain evidence="7 8">SCH89</strain>
    </source>
</reference>
<evidence type="ECO:0000313" key="7">
    <source>
        <dbReference type="EMBL" id="KDA00715.1"/>
    </source>
</evidence>
<dbReference type="GO" id="GO:0005576">
    <property type="term" value="C:extracellular region"/>
    <property type="evidence" value="ECO:0007669"/>
    <property type="project" value="UniProtKB-SubCell"/>
</dbReference>
<dbReference type="SUPFAM" id="SSF56024">
    <property type="entry name" value="Phospholipase D/nuclease"/>
    <property type="match status" value="1"/>
</dbReference>
<name>A0A059G2B7_9PROT</name>